<evidence type="ECO:0000313" key="5">
    <source>
        <dbReference type="Proteomes" id="UP000247409"/>
    </source>
</evidence>
<reference evidence="4 5" key="1">
    <citation type="journal article" date="2018" name="Mol. Biol. Evol.">
        <title>Analysis of the draft genome of the red seaweed Gracilariopsis chorda provides insights into genome size evolution in Rhodophyta.</title>
        <authorList>
            <person name="Lee J."/>
            <person name="Yang E.C."/>
            <person name="Graf L."/>
            <person name="Yang J.H."/>
            <person name="Qiu H."/>
            <person name="Zel Zion U."/>
            <person name="Chan C.X."/>
            <person name="Stephens T.G."/>
            <person name="Weber A.P.M."/>
            <person name="Boo G.H."/>
            <person name="Boo S.M."/>
            <person name="Kim K.M."/>
            <person name="Shin Y."/>
            <person name="Jung M."/>
            <person name="Lee S.J."/>
            <person name="Yim H.S."/>
            <person name="Lee J.H."/>
            <person name="Bhattacharya D."/>
            <person name="Yoon H.S."/>
        </authorList>
    </citation>
    <scope>NUCLEOTIDE SEQUENCE [LARGE SCALE GENOMIC DNA]</scope>
    <source>
        <strain evidence="4 5">SKKU-2015</strain>
        <tissue evidence="4">Whole body</tissue>
    </source>
</reference>
<dbReference type="EMBL" id="NBIV01000016">
    <property type="protein sequence ID" value="PXF48155.1"/>
    <property type="molecule type" value="Genomic_DNA"/>
</dbReference>
<comment type="caution">
    <text evidence="4">The sequence shown here is derived from an EMBL/GenBank/DDBJ whole genome shotgun (WGS) entry which is preliminary data.</text>
</comment>
<keyword evidence="1" id="KW-0479">Metal-binding</keyword>
<evidence type="ECO:0000256" key="2">
    <source>
        <dbReference type="SAM" id="Phobius"/>
    </source>
</evidence>
<dbReference type="PROSITE" id="PS00028">
    <property type="entry name" value="ZINC_FINGER_C2H2_1"/>
    <property type="match status" value="1"/>
</dbReference>
<feature type="transmembrane region" description="Helical" evidence="2">
    <location>
        <begin position="256"/>
        <end position="276"/>
    </location>
</feature>
<dbReference type="PROSITE" id="PS50157">
    <property type="entry name" value="ZINC_FINGER_C2H2_2"/>
    <property type="match status" value="1"/>
</dbReference>
<protein>
    <recommendedName>
        <fullName evidence="3">C2H2-type domain-containing protein</fullName>
    </recommendedName>
</protein>
<keyword evidence="1" id="KW-0863">Zinc-finger</keyword>
<dbReference type="PANTHER" id="PTHR21385">
    <property type="entry name" value="ZINC FINGER PROTEIN-RELATED"/>
    <property type="match status" value="1"/>
</dbReference>
<proteinExistence type="predicted"/>
<evidence type="ECO:0000256" key="1">
    <source>
        <dbReference type="PROSITE-ProRule" id="PRU00042"/>
    </source>
</evidence>
<keyword evidence="1" id="KW-0862">Zinc</keyword>
<name>A0A2V3J1F5_9FLOR</name>
<dbReference type="Proteomes" id="UP000247409">
    <property type="component" value="Unassembled WGS sequence"/>
</dbReference>
<dbReference type="InterPro" id="IPR013087">
    <property type="entry name" value="Znf_C2H2_type"/>
</dbReference>
<dbReference type="PANTHER" id="PTHR21385:SF0">
    <property type="entry name" value="RE51073P"/>
    <property type="match status" value="1"/>
</dbReference>
<feature type="domain" description="C2H2-type" evidence="3">
    <location>
        <begin position="100"/>
        <end position="128"/>
    </location>
</feature>
<organism evidence="4 5">
    <name type="scientific">Gracilariopsis chorda</name>
    <dbReference type="NCBI Taxonomy" id="448386"/>
    <lineage>
        <taxon>Eukaryota</taxon>
        <taxon>Rhodophyta</taxon>
        <taxon>Florideophyceae</taxon>
        <taxon>Rhodymeniophycidae</taxon>
        <taxon>Gracilariales</taxon>
        <taxon>Gracilariaceae</taxon>
        <taxon>Gracilariopsis</taxon>
    </lineage>
</organism>
<evidence type="ECO:0000313" key="4">
    <source>
        <dbReference type="EMBL" id="PXF48155.1"/>
    </source>
</evidence>
<keyword evidence="2" id="KW-0472">Membrane</keyword>
<evidence type="ECO:0000259" key="3">
    <source>
        <dbReference type="PROSITE" id="PS50157"/>
    </source>
</evidence>
<dbReference type="OrthoDB" id="4507at2759"/>
<accession>A0A2V3J1F5</accession>
<keyword evidence="2" id="KW-0812">Transmembrane</keyword>
<sequence length="295" mass="33702">MFARKSAIRLWAFEQRTLQQLFFRLCPGRTMSIHEDVAVDILHHCDRTRSKEARLALEILVWGPLRKDGIQLSPHCMLSPHREILTSQESAKTETNGATWKCLLCSKVFRNEHYLDKHLARKHAEVRDNGTSVCLADLCGSLIPCLPQSAEPLPPVSSALLSLTDEGQPTPSPETKDYCRDKVQRRRRVVACTETYKECLLHTIKQVPNRIRRQHTERLRWEVCEKAVKADCIPREQIWEKVGSPNEFLKTSSHSGFLFVLCCLVTVIVTIAAICIKTQRGKASVSSVQKRRKHE</sequence>
<keyword evidence="2" id="KW-1133">Transmembrane helix</keyword>
<dbReference type="GO" id="GO:0008270">
    <property type="term" value="F:zinc ion binding"/>
    <property type="evidence" value="ECO:0007669"/>
    <property type="project" value="UniProtKB-KW"/>
</dbReference>
<dbReference type="AlphaFoldDB" id="A0A2V3J1F5"/>
<keyword evidence="5" id="KW-1185">Reference proteome</keyword>
<gene>
    <name evidence="4" type="ORF">BWQ96_02107</name>
</gene>